<dbReference type="OrthoDB" id="1150046at2"/>
<dbReference type="Pfam" id="PF04326">
    <property type="entry name" value="SLFN_AlbA_2"/>
    <property type="match status" value="1"/>
</dbReference>
<dbReference type="Pfam" id="PF19351">
    <property type="entry name" value="DUF5929"/>
    <property type="match status" value="1"/>
</dbReference>
<gene>
    <name evidence="3" type="ORF">SAMN05444483_12021</name>
</gene>
<keyword evidence="3" id="KW-0238">DNA-binding</keyword>
<dbReference type="AlphaFoldDB" id="A0A1M5LIH2"/>
<dbReference type="STRING" id="1073325.SAMN05444483_12021"/>
<name>A0A1M5LIH2_SALEC</name>
<accession>A0A1M5LIH2</accession>
<protein>
    <submittedName>
        <fullName evidence="3">Putative DNA-binding domain-containing protein</fullName>
    </submittedName>
</protein>
<keyword evidence="4" id="KW-1185">Reference proteome</keyword>
<dbReference type="InterPro" id="IPR038461">
    <property type="entry name" value="Schlafen_AlbA_2_dom_sf"/>
</dbReference>
<dbReference type="Proteomes" id="UP000183945">
    <property type="component" value="Unassembled WGS sequence"/>
</dbReference>
<proteinExistence type="predicted"/>
<feature type="domain" description="DUF5929" evidence="2">
    <location>
        <begin position="159"/>
        <end position="378"/>
    </location>
</feature>
<dbReference type="RefSeq" id="WP_072881610.1">
    <property type="nucleotide sequence ID" value="NZ_FQVT01000020.1"/>
</dbReference>
<dbReference type="EMBL" id="FQVT01000020">
    <property type="protein sequence ID" value="SHG64756.1"/>
    <property type="molecule type" value="Genomic_DNA"/>
</dbReference>
<evidence type="ECO:0000313" key="4">
    <source>
        <dbReference type="Proteomes" id="UP000183945"/>
    </source>
</evidence>
<dbReference type="Gene3D" id="3.30.950.30">
    <property type="entry name" value="Schlafen, AAA domain"/>
    <property type="match status" value="1"/>
</dbReference>
<dbReference type="InterPro" id="IPR045973">
    <property type="entry name" value="DUF5929"/>
</dbReference>
<evidence type="ECO:0000259" key="2">
    <source>
        <dbReference type="Pfam" id="PF19351"/>
    </source>
</evidence>
<sequence length="378" mass="44061">MINKRLLIKNLLAHNDENSFYDKKLKLNIGEKEGKAKFLKHVCALSNSNPQNNSYIVIGVQDEDNKIVGTDFFDDSKIQNLVNAYLSNAPLISYANIPFPHLPGHLVVGLVSIRPNHGKICSLKKNIWKYYGGSVFFRDGSMSMPKVFDIEVANVNSAIVDSIEKHSHNNIELTLDGVFDFFKKRKDFHPNYKVFKEYFVVCWAGKKKKTKNGTFYSRVDIELINEQVKLFYSDLDQVSISLTNDKFTILEYVHLGLYDKYEYYPLEEVVINFKDNVSYDIESKLLFEAPHFDKKTLYHIYNINDKLVERLKKKLPLDKQQAKDLNNLPSTYLLCYLNNFEQAIGRLEAAKPYLKDYSEEVYSKYKESMRILRKVKYN</sequence>
<organism evidence="3 4">
    <name type="scientific">Salegentibacter echinorum</name>
    <dbReference type="NCBI Taxonomy" id="1073325"/>
    <lineage>
        <taxon>Bacteria</taxon>
        <taxon>Pseudomonadati</taxon>
        <taxon>Bacteroidota</taxon>
        <taxon>Flavobacteriia</taxon>
        <taxon>Flavobacteriales</taxon>
        <taxon>Flavobacteriaceae</taxon>
        <taxon>Salegentibacter</taxon>
    </lineage>
</organism>
<reference evidence="4" key="1">
    <citation type="submission" date="2016-11" db="EMBL/GenBank/DDBJ databases">
        <authorList>
            <person name="Varghese N."/>
            <person name="Submissions S."/>
        </authorList>
    </citation>
    <scope>NUCLEOTIDE SEQUENCE [LARGE SCALE GENOMIC DNA]</scope>
    <source>
        <strain evidence="4">DSM 24579</strain>
    </source>
</reference>
<feature type="domain" description="Schlafen AlbA-2" evidence="1">
    <location>
        <begin position="17"/>
        <end position="144"/>
    </location>
</feature>
<evidence type="ECO:0000313" key="3">
    <source>
        <dbReference type="EMBL" id="SHG64756.1"/>
    </source>
</evidence>
<dbReference type="GO" id="GO:0003677">
    <property type="term" value="F:DNA binding"/>
    <property type="evidence" value="ECO:0007669"/>
    <property type="project" value="UniProtKB-KW"/>
</dbReference>
<evidence type="ECO:0000259" key="1">
    <source>
        <dbReference type="Pfam" id="PF04326"/>
    </source>
</evidence>
<dbReference type="InterPro" id="IPR007421">
    <property type="entry name" value="Schlafen_AlbA_2_dom"/>
</dbReference>